<evidence type="ECO:0000256" key="1">
    <source>
        <dbReference type="ARBA" id="ARBA00022475"/>
    </source>
</evidence>
<reference evidence="7" key="1">
    <citation type="submission" date="2016-10" db="EMBL/GenBank/DDBJ databases">
        <authorList>
            <person name="Varghese N."/>
            <person name="Submissions S."/>
        </authorList>
    </citation>
    <scope>NUCLEOTIDE SEQUENCE [LARGE SCALE GENOMIC DNA]</scope>
    <source>
        <strain evidence="7">CGMCC 1.4250</strain>
    </source>
</reference>
<evidence type="ECO:0000313" key="6">
    <source>
        <dbReference type="EMBL" id="SFM25838.1"/>
    </source>
</evidence>
<evidence type="ECO:0000256" key="5">
    <source>
        <dbReference type="ARBA" id="ARBA00023136"/>
    </source>
</evidence>
<protein>
    <submittedName>
        <fullName evidence="6">4-alpha-L-fucosyltransferase glycosyl transferase group 56</fullName>
    </submittedName>
</protein>
<dbReference type="Proteomes" id="UP000198565">
    <property type="component" value="Unassembled WGS sequence"/>
</dbReference>
<keyword evidence="7" id="KW-1185">Reference proteome</keyword>
<keyword evidence="5" id="KW-0472">Membrane</keyword>
<dbReference type="STRING" id="334253.SAMN04487943_11110"/>
<evidence type="ECO:0000256" key="3">
    <source>
        <dbReference type="ARBA" id="ARBA00022676"/>
    </source>
</evidence>
<dbReference type="EMBL" id="FOTR01000011">
    <property type="protein sequence ID" value="SFM25838.1"/>
    <property type="molecule type" value="Genomic_DNA"/>
</dbReference>
<keyword evidence="2" id="KW-0997">Cell inner membrane</keyword>
<evidence type="ECO:0000256" key="4">
    <source>
        <dbReference type="ARBA" id="ARBA00022679"/>
    </source>
</evidence>
<keyword evidence="1" id="KW-1003">Cell membrane</keyword>
<evidence type="ECO:0000313" key="7">
    <source>
        <dbReference type="Proteomes" id="UP000198565"/>
    </source>
</evidence>
<dbReference type="RefSeq" id="WP_091484992.1">
    <property type="nucleotide sequence ID" value="NZ_FOTR01000011.1"/>
</dbReference>
<name>A0A1I4PDN6_9BACI</name>
<dbReference type="AlphaFoldDB" id="A0A1I4PDN6"/>
<dbReference type="OrthoDB" id="1083028at2"/>
<dbReference type="GO" id="GO:0008417">
    <property type="term" value="F:fucosyltransferase activity"/>
    <property type="evidence" value="ECO:0007669"/>
    <property type="project" value="InterPro"/>
</dbReference>
<dbReference type="Pfam" id="PF07429">
    <property type="entry name" value="Glyco_transf_56"/>
    <property type="match status" value="1"/>
</dbReference>
<dbReference type="InterPro" id="IPR009993">
    <property type="entry name" value="WecF"/>
</dbReference>
<proteinExistence type="predicted"/>
<sequence length="365" mass="42986">MKILHLFLSTNYAATKAIMRLINDNFHQQNYELVIIDNEENIPNEIKKNKNVQIINKTTGVYNIGNIIFNKIKYNEKVLMHSISQLNNVTKLKILLRPKLFKKITWIAWGSDLYEWKTTSKSWRSCLSRIIEWSFRKKIIRFVGIFPPDIDYFKRQFNSKAKTFYAPYPGAIYNPIYNTKFKNQNINDKIQKNSAINIQIGHQSNPILKHIEVLQDLKKFKNENIKIYLPLNYGDKVHGDKVEQIAKELFGDKAICIRDKMALDDYMSFLSSIDIAIFNTNRQIGLGNINPLLFMQKKIFIPKNSVMYDFFHSEDISIVDYNDIKSESFSSFIKEINTENGKKYIQVNHLNIENNIKMWKKVFEN</sequence>
<keyword evidence="3 6" id="KW-0328">Glycosyltransferase</keyword>
<dbReference type="GO" id="GO:0009246">
    <property type="term" value="P:enterobacterial common antigen biosynthetic process"/>
    <property type="evidence" value="ECO:0007669"/>
    <property type="project" value="InterPro"/>
</dbReference>
<evidence type="ECO:0000256" key="2">
    <source>
        <dbReference type="ARBA" id="ARBA00022519"/>
    </source>
</evidence>
<organism evidence="6 7">
    <name type="scientific">Gracilibacillus orientalis</name>
    <dbReference type="NCBI Taxonomy" id="334253"/>
    <lineage>
        <taxon>Bacteria</taxon>
        <taxon>Bacillati</taxon>
        <taxon>Bacillota</taxon>
        <taxon>Bacilli</taxon>
        <taxon>Bacillales</taxon>
        <taxon>Bacillaceae</taxon>
        <taxon>Gracilibacillus</taxon>
    </lineage>
</organism>
<gene>
    <name evidence="6" type="ORF">SAMN04487943_11110</name>
</gene>
<keyword evidence="4 6" id="KW-0808">Transferase</keyword>
<accession>A0A1I4PDN6</accession>